<dbReference type="Proteomes" id="UP000001880">
    <property type="component" value="Chromosome"/>
</dbReference>
<dbReference type="STRING" id="502025.Hoch_0787"/>
<keyword evidence="2" id="KW-1185">Reference proteome</keyword>
<dbReference type="AlphaFoldDB" id="D0LN32"/>
<proteinExistence type="predicted"/>
<dbReference type="eggNOG" id="COG3023">
    <property type="taxonomic scope" value="Bacteria"/>
</dbReference>
<dbReference type="EMBL" id="CP001804">
    <property type="protein sequence ID" value="ACY13403.1"/>
    <property type="molecule type" value="Genomic_DNA"/>
</dbReference>
<dbReference type="HOGENOM" id="CLU_3234355_0_0_7"/>
<evidence type="ECO:0000313" key="2">
    <source>
        <dbReference type="Proteomes" id="UP000001880"/>
    </source>
</evidence>
<gene>
    <name evidence="1" type="ordered locus">Hoch_0787</name>
</gene>
<name>D0LN32_HALO1</name>
<protein>
    <submittedName>
        <fullName evidence="1">Uncharacterized protein</fullName>
    </submittedName>
</protein>
<dbReference type="KEGG" id="hoh:Hoch_0787"/>
<evidence type="ECO:0000313" key="1">
    <source>
        <dbReference type="EMBL" id="ACY13403.1"/>
    </source>
</evidence>
<reference evidence="1 2" key="1">
    <citation type="journal article" date="2010" name="Stand. Genomic Sci.">
        <title>Complete genome sequence of Haliangium ochraceum type strain (SMP-2).</title>
        <authorList>
            <consortium name="US DOE Joint Genome Institute (JGI-PGF)"/>
            <person name="Ivanova N."/>
            <person name="Daum C."/>
            <person name="Lang E."/>
            <person name="Abt B."/>
            <person name="Kopitz M."/>
            <person name="Saunders E."/>
            <person name="Lapidus A."/>
            <person name="Lucas S."/>
            <person name="Glavina Del Rio T."/>
            <person name="Nolan M."/>
            <person name="Tice H."/>
            <person name="Copeland A."/>
            <person name="Cheng J.F."/>
            <person name="Chen F."/>
            <person name="Bruce D."/>
            <person name="Goodwin L."/>
            <person name="Pitluck S."/>
            <person name="Mavromatis K."/>
            <person name="Pati A."/>
            <person name="Mikhailova N."/>
            <person name="Chen A."/>
            <person name="Palaniappan K."/>
            <person name="Land M."/>
            <person name="Hauser L."/>
            <person name="Chang Y.J."/>
            <person name="Jeffries C.D."/>
            <person name="Detter J.C."/>
            <person name="Brettin T."/>
            <person name="Rohde M."/>
            <person name="Goker M."/>
            <person name="Bristow J."/>
            <person name="Markowitz V."/>
            <person name="Eisen J.A."/>
            <person name="Hugenholtz P."/>
            <person name="Kyrpides N.C."/>
            <person name="Klenk H.P."/>
        </authorList>
    </citation>
    <scope>NUCLEOTIDE SEQUENCE [LARGE SCALE GENOMIC DNA]</scope>
    <source>
        <strain evidence="2">DSM 14365 / CIP 107738 / JCM 11303 / AJ 13395 / SMP-2</strain>
    </source>
</reference>
<sequence length="43" mass="4778">MLYAWLRLEAGLPPCVAYEEAIRRGSDVRWTASLAERAAQSVA</sequence>
<organism evidence="1 2">
    <name type="scientific">Haliangium ochraceum (strain DSM 14365 / JCM 11303 / SMP-2)</name>
    <dbReference type="NCBI Taxonomy" id="502025"/>
    <lineage>
        <taxon>Bacteria</taxon>
        <taxon>Pseudomonadati</taxon>
        <taxon>Myxococcota</taxon>
        <taxon>Polyangia</taxon>
        <taxon>Haliangiales</taxon>
        <taxon>Kofleriaceae</taxon>
        <taxon>Haliangium</taxon>
    </lineage>
</organism>
<dbReference type="RefSeq" id="WP_012826026.1">
    <property type="nucleotide sequence ID" value="NC_013440.1"/>
</dbReference>
<accession>D0LN32</accession>